<evidence type="ECO:0000256" key="1">
    <source>
        <dbReference type="ARBA" id="ARBA00004123"/>
    </source>
</evidence>
<dbReference type="Proteomes" id="UP000030689">
    <property type="component" value="Unassembled WGS sequence"/>
</dbReference>
<comment type="subcellular location">
    <subcellularLocation>
        <location evidence="1">Nucleus</location>
    </subcellularLocation>
</comment>
<keyword evidence="2" id="KW-0805">Transcription regulation</keyword>
<name>V4NSM2_EUTSA</name>
<keyword evidence="4" id="KW-0804">Transcription</keyword>
<sequence>MIRVLLIEKTLDENDVDPSQNRLLIPFKILKRHDFLTSDEMKILGDDSINNEGRMGVGAFLVDQRTSQWNVVLKKCVLKYLKNLILKYYTFYFAET</sequence>
<dbReference type="PANTHER" id="PTHR31541">
    <property type="entry name" value="B3 DOMAIN PLANT PROTEIN-RELATED"/>
    <property type="match status" value="1"/>
</dbReference>
<gene>
    <name evidence="6" type="ORF">EUTSA_v10022269mg</name>
</gene>
<keyword evidence="7" id="KW-1185">Reference proteome</keyword>
<protein>
    <submittedName>
        <fullName evidence="6">Uncharacterized protein</fullName>
    </submittedName>
</protein>
<evidence type="ECO:0000256" key="5">
    <source>
        <dbReference type="ARBA" id="ARBA00023242"/>
    </source>
</evidence>
<dbReference type="Gene3D" id="2.40.330.10">
    <property type="entry name" value="DNA-binding pseudobarrel domain"/>
    <property type="match status" value="1"/>
</dbReference>
<dbReference type="InterPro" id="IPR005508">
    <property type="entry name" value="At2g31720-like"/>
</dbReference>
<evidence type="ECO:0000313" key="7">
    <source>
        <dbReference type="Proteomes" id="UP000030689"/>
    </source>
</evidence>
<dbReference type="Gramene" id="ESQ49671">
    <property type="protein sequence ID" value="ESQ49671"/>
    <property type="gene ID" value="EUTSA_v10022269mg"/>
</dbReference>
<keyword evidence="5" id="KW-0539">Nucleus</keyword>
<reference evidence="6 7" key="1">
    <citation type="journal article" date="2013" name="Front. Plant Sci.">
        <title>The Reference Genome of the Halophytic Plant Eutrema salsugineum.</title>
        <authorList>
            <person name="Yang R."/>
            <person name="Jarvis D.E."/>
            <person name="Chen H."/>
            <person name="Beilstein M.A."/>
            <person name="Grimwood J."/>
            <person name="Jenkins J."/>
            <person name="Shu S."/>
            <person name="Prochnik S."/>
            <person name="Xin M."/>
            <person name="Ma C."/>
            <person name="Schmutz J."/>
            <person name="Wing R.A."/>
            <person name="Mitchell-Olds T."/>
            <person name="Schumaker K.S."/>
            <person name="Wang X."/>
        </authorList>
    </citation>
    <scope>NUCLEOTIDE SEQUENCE [LARGE SCALE GENOMIC DNA]</scope>
</reference>
<dbReference type="AlphaFoldDB" id="V4NSM2"/>
<dbReference type="InterPro" id="IPR015300">
    <property type="entry name" value="DNA-bd_pseudobarrel_sf"/>
</dbReference>
<evidence type="ECO:0000256" key="4">
    <source>
        <dbReference type="ARBA" id="ARBA00023163"/>
    </source>
</evidence>
<evidence type="ECO:0000256" key="2">
    <source>
        <dbReference type="ARBA" id="ARBA00023015"/>
    </source>
</evidence>
<dbReference type="EMBL" id="KI517408">
    <property type="protein sequence ID" value="ESQ49671.1"/>
    <property type="molecule type" value="Genomic_DNA"/>
</dbReference>
<evidence type="ECO:0000313" key="6">
    <source>
        <dbReference type="EMBL" id="ESQ49671.1"/>
    </source>
</evidence>
<dbReference type="SUPFAM" id="SSF101936">
    <property type="entry name" value="DNA-binding pseudobarrel domain"/>
    <property type="match status" value="1"/>
</dbReference>
<keyword evidence="3" id="KW-0238">DNA-binding</keyword>
<evidence type="ECO:0000256" key="3">
    <source>
        <dbReference type="ARBA" id="ARBA00023125"/>
    </source>
</evidence>
<dbReference type="GO" id="GO:0005634">
    <property type="term" value="C:nucleus"/>
    <property type="evidence" value="ECO:0007669"/>
    <property type="project" value="UniProtKB-SubCell"/>
</dbReference>
<proteinExistence type="predicted"/>
<dbReference type="GO" id="GO:0003677">
    <property type="term" value="F:DNA binding"/>
    <property type="evidence" value="ECO:0007669"/>
    <property type="project" value="UniProtKB-KW"/>
</dbReference>
<organism evidence="6 7">
    <name type="scientific">Eutrema salsugineum</name>
    <name type="common">Saltwater cress</name>
    <name type="synonym">Sisymbrium salsugineum</name>
    <dbReference type="NCBI Taxonomy" id="72664"/>
    <lineage>
        <taxon>Eukaryota</taxon>
        <taxon>Viridiplantae</taxon>
        <taxon>Streptophyta</taxon>
        <taxon>Embryophyta</taxon>
        <taxon>Tracheophyta</taxon>
        <taxon>Spermatophyta</taxon>
        <taxon>Magnoliopsida</taxon>
        <taxon>eudicotyledons</taxon>
        <taxon>Gunneridae</taxon>
        <taxon>Pentapetalae</taxon>
        <taxon>rosids</taxon>
        <taxon>malvids</taxon>
        <taxon>Brassicales</taxon>
        <taxon>Brassicaceae</taxon>
        <taxon>Eutremeae</taxon>
        <taxon>Eutrema</taxon>
    </lineage>
</organism>
<dbReference type="KEGG" id="eus:EUTSA_v10022269mg"/>
<dbReference type="Pfam" id="PF03754">
    <property type="entry name" value="At2g31720-like"/>
    <property type="match status" value="1"/>
</dbReference>
<dbReference type="PANTHER" id="PTHR31541:SF45">
    <property type="entry name" value="GENOME ASSEMBLY, CHROMOSOME: A10"/>
    <property type="match status" value="1"/>
</dbReference>
<accession>V4NSM2</accession>